<keyword evidence="7" id="KW-0630">Potassium</keyword>
<dbReference type="Proteomes" id="UP000659388">
    <property type="component" value="Unassembled WGS sequence"/>
</dbReference>
<feature type="transmembrane region" description="Helical" evidence="12">
    <location>
        <begin position="90"/>
        <end position="120"/>
    </location>
</feature>
<feature type="domain" description="Ion transport" evidence="13">
    <location>
        <begin position="28"/>
        <end position="243"/>
    </location>
</feature>
<organism evidence="14 15">
    <name type="scientific">Fulvivirga sediminis</name>
    <dbReference type="NCBI Taxonomy" id="2803949"/>
    <lineage>
        <taxon>Bacteria</taxon>
        <taxon>Pseudomonadati</taxon>
        <taxon>Bacteroidota</taxon>
        <taxon>Cytophagia</taxon>
        <taxon>Cytophagales</taxon>
        <taxon>Fulvivirgaceae</taxon>
        <taxon>Fulvivirga</taxon>
    </lineage>
</organism>
<evidence type="ECO:0000256" key="4">
    <source>
        <dbReference type="ARBA" id="ARBA00022692"/>
    </source>
</evidence>
<feature type="transmembrane region" description="Helical" evidence="12">
    <location>
        <begin position="215"/>
        <end position="236"/>
    </location>
</feature>
<dbReference type="Gene3D" id="1.20.120.350">
    <property type="entry name" value="Voltage-gated potassium channels. Chain C"/>
    <property type="match status" value="1"/>
</dbReference>
<evidence type="ECO:0000256" key="7">
    <source>
        <dbReference type="ARBA" id="ARBA00022958"/>
    </source>
</evidence>
<sequence>MNNHTTAKPSWKDKLHEVIFEADTFWGKAFDVVLLIAIILSVLAVMLESVAQIKAEYGTTLYIIEWFFTILFSLEYIARLTAISKPWKYAFSFFGIIDLLSIFPTFLSLFFAGAHSLLVIRSIRLLRVFRIFKLGRFIGEASQLTSALRASRPKIIVFIGGVFILVVVLGTMMYLVEGGENGFTSIPKSIYWAVVTLTTVGYGDIAPQTTLGQTLATLIMILGYGIIAVPTGIVSAEMSQQKSVRPVNTQACPHCGAEGHESDASYCKKCGGRL</sequence>
<evidence type="ECO:0000259" key="13">
    <source>
        <dbReference type="Pfam" id="PF00520"/>
    </source>
</evidence>
<protein>
    <submittedName>
        <fullName evidence="14">Ion transporter</fullName>
    </submittedName>
</protein>
<dbReference type="PANTHER" id="PTHR11537:SF254">
    <property type="entry name" value="POTASSIUM VOLTAGE-GATED CHANNEL PROTEIN SHAB"/>
    <property type="match status" value="1"/>
</dbReference>
<keyword evidence="3" id="KW-0633">Potassium transport</keyword>
<evidence type="ECO:0000256" key="3">
    <source>
        <dbReference type="ARBA" id="ARBA00022538"/>
    </source>
</evidence>
<keyword evidence="2" id="KW-0813">Transport</keyword>
<evidence type="ECO:0000313" key="15">
    <source>
        <dbReference type="Proteomes" id="UP000659388"/>
    </source>
</evidence>
<feature type="transmembrane region" description="Helical" evidence="12">
    <location>
        <begin position="155"/>
        <end position="176"/>
    </location>
</feature>
<keyword evidence="5" id="KW-0631">Potassium channel</keyword>
<keyword evidence="10 12" id="KW-0472">Membrane</keyword>
<evidence type="ECO:0000256" key="10">
    <source>
        <dbReference type="ARBA" id="ARBA00023136"/>
    </source>
</evidence>
<dbReference type="InterPro" id="IPR028325">
    <property type="entry name" value="VG_K_chnl"/>
</dbReference>
<keyword evidence="4 12" id="KW-0812">Transmembrane</keyword>
<feature type="transmembrane region" description="Helical" evidence="12">
    <location>
        <begin position="59"/>
        <end position="78"/>
    </location>
</feature>
<reference evidence="14" key="1">
    <citation type="submission" date="2021-01" db="EMBL/GenBank/DDBJ databases">
        <title>Fulvivirga kasyanovii gen. nov., sp nov., a novel member of the phylum Bacteroidetes isolated from seawater in a mussel farm.</title>
        <authorList>
            <person name="Zhao L.-H."/>
            <person name="Wang Z.-J."/>
        </authorList>
    </citation>
    <scope>NUCLEOTIDE SEQUENCE</scope>
    <source>
        <strain evidence="14">2943</strain>
    </source>
</reference>
<evidence type="ECO:0000256" key="1">
    <source>
        <dbReference type="ARBA" id="ARBA00004141"/>
    </source>
</evidence>
<dbReference type="InterPro" id="IPR005821">
    <property type="entry name" value="Ion_trans_dom"/>
</dbReference>
<name>A0A937F8W8_9BACT</name>
<keyword evidence="11" id="KW-0407">Ion channel</keyword>
<dbReference type="PANTHER" id="PTHR11537">
    <property type="entry name" value="VOLTAGE-GATED POTASSIUM CHANNEL"/>
    <property type="match status" value="1"/>
</dbReference>
<dbReference type="GO" id="GO:0001508">
    <property type="term" value="P:action potential"/>
    <property type="evidence" value="ECO:0007669"/>
    <property type="project" value="TreeGrafter"/>
</dbReference>
<keyword evidence="8 12" id="KW-1133">Transmembrane helix</keyword>
<keyword evidence="15" id="KW-1185">Reference proteome</keyword>
<keyword evidence="9" id="KW-0406">Ion transport</keyword>
<feature type="transmembrane region" description="Helical" evidence="12">
    <location>
        <begin position="25"/>
        <end position="47"/>
    </location>
</feature>
<evidence type="ECO:0000256" key="2">
    <source>
        <dbReference type="ARBA" id="ARBA00022448"/>
    </source>
</evidence>
<accession>A0A937F8W8</accession>
<evidence type="ECO:0000313" key="14">
    <source>
        <dbReference type="EMBL" id="MBL3656434.1"/>
    </source>
</evidence>
<evidence type="ECO:0000256" key="8">
    <source>
        <dbReference type="ARBA" id="ARBA00022989"/>
    </source>
</evidence>
<keyword evidence="6" id="KW-0851">Voltage-gated channel</keyword>
<comment type="caution">
    <text evidence="14">The sequence shown here is derived from an EMBL/GenBank/DDBJ whole genome shotgun (WGS) entry which is preliminary data.</text>
</comment>
<dbReference type="SUPFAM" id="SSF81324">
    <property type="entry name" value="Voltage-gated potassium channels"/>
    <property type="match status" value="1"/>
</dbReference>
<dbReference type="Pfam" id="PF00520">
    <property type="entry name" value="Ion_trans"/>
    <property type="match status" value="1"/>
</dbReference>
<dbReference type="RefSeq" id="WP_202244232.1">
    <property type="nucleotide sequence ID" value="NZ_JAESIY010000005.1"/>
</dbReference>
<dbReference type="EMBL" id="JAESIY010000005">
    <property type="protein sequence ID" value="MBL3656434.1"/>
    <property type="molecule type" value="Genomic_DNA"/>
</dbReference>
<dbReference type="Gene3D" id="1.10.287.70">
    <property type="match status" value="1"/>
</dbReference>
<dbReference type="InterPro" id="IPR027359">
    <property type="entry name" value="Volt_channel_dom_sf"/>
</dbReference>
<proteinExistence type="predicted"/>
<evidence type="ECO:0000256" key="11">
    <source>
        <dbReference type="ARBA" id="ARBA00023303"/>
    </source>
</evidence>
<dbReference type="GO" id="GO:0005249">
    <property type="term" value="F:voltage-gated potassium channel activity"/>
    <property type="evidence" value="ECO:0007669"/>
    <property type="project" value="InterPro"/>
</dbReference>
<evidence type="ECO:0000256" key="9">
    <source>
        <dbReference type="ARBA" id="ARBA00023065"/>
    </source>
</evidence>
<dbReference type="AlphaFoldDB" id="A0A937F8W8"/>
<dbReference type="PRINTS" id="PR00169">
    <property type="entry name" value="KCHANNEL"/>
</dbReference>
<evidence type="ECO:0000256" key="5">
    <source>
        <dbReference type="ARBA" id="ARBA00022826"/>
    </source>
</evidence>
<gene>
    <name evidence="14" type="ORF">JL102_09855</name>
</gene>
<comment type="subcellular location">
    <subcellularLocation>
        <location evidence="1">Membrane</location>
        <topology evidence="1">Multi-pass membrane protein</topology>
    </subcellularLocation>
</comment>
<dbReference type="GO" id="GO:0008076">
    <property type="term" value="C:voltage-gated potassium channel complex"/>
    <property type="evidence" value="ECO:0007669"/>
    <property type="project" value="InterPro"/>
</dbReference>
<evidence type="ECO:0000256" key="12">
    <source>
        <dbReference type="SAM" id="Phobius"/>
    </source>
</evidence>
<evidence type="ECO:0000256" key="6">
    <source>
        <dbReference type="ARBA" id="ARBA00022882"/>
    </source>
</evidence>